<evidence type="ECO:0000313" key="2">
    <source>
        <dbReference type="EMBL" id="MBA5246002.1"/>
    </source>
</evidence>
<reference evidence="2" key="3">
    <citation type="submission" date="2020-07" db="EMBL/GenBank/DDBJ databases">
        <authorList>
            <person name="Yang C."/>
        </authorList>
    </citation>
    <scope>NUCLEOTIDE SEQUENCE</scope>
    <source>
        <strain evidence="2">Cx-624</strain>
    </source>
</reference>
<gene>
    <name evidence="3" type="ORF">H1R16_00915</name>
    <name evidence="2" type="ORF">H2507_02355</name>
</gene>
<proteinExistence type="predicted"/>
<dbReference type="AlphaFoldDB" id="A0A7D7LMN7"/>
<dbReference type="InterPro" id="IPR025665">
    <property type="entry name" value="Beta-barrel_OMP_2"/>
</dbReference>
<evidence type="ECO:0000313" key="5">
    <source>
        <dbReference type="Proteomes" id="UP000539710"/>
    </source>
</evidence>
<organism evidence="3 4">
    <name type="scientific">Marnyiella aurantia</name>
    <dbReference type="NCBI Taxonomy" id="2758037"/>
    <lineage>
        <taxon>Bacteria</taxon>
        <taxon>Pseudomonadati</taxon>
        <taxon>Bacteroidota</taxon>
        <taxon>Flavobacteriia</taxon>
        <taxon>Flavobacteriales</taxon>
        <taxon>Weeksellaceae</taxon>
        <taxon>Marnyiella</taxon>
    </lineage>
</organism>
<reference evidence="5" key="2">
    <citation type="submission" date="2020-07" db="EMBL/GenBank/DDBJ databases">
        <title>Flavobacterium sp. xlx-214.</title>
        <authorList>
            <person name="Yang C."/>
        </authorList>
    </citation>
    <scope>NUCLEOTIDE SEQUENCE [LARGE SCALE GENOMIC DNA]</scope>
    <source>
        <strain evidence="5">CX-624</strain>
    </source>
</reference>
<evidence type="ECO:0000313" key="4">
    <source>
        <dbReference type="Proteomes" id="UP000515349"/>
    </source>
</evidence>
<dbReference type="InterPro" id="IPR011250">
    <property type="entry name" value="OMP/PagP_B-barrel"/>
</dbReference>
<name>A0A7D7LMN7_9FLAO</name>
<dbReference type="Pfam" id="PF13568">
    <property type="entry name" value="OMP_b-brl_2"/>
    <property type="match status" value="1"/>
</dbReference>
<dbReference type="EMBL" id="JACEUX010000001">
    <property type="protein sequence ID" value="MBA5246002.1"/>
    <property type="molecule type" value="Genomic_DNA"/>
</dbReference>
<protein>
    <submittedName>
        <fullName evidence="3">PorT family protein</fullName>
    </submittedName>
</protein>
<keyword evidence="5" id="KW-1185">Reference proteome</keyword>
<dbReference type="KEGG" id="cbau:H1R16_00915"/>
<evidence type="ECO:0000313" key="3">
    <source>
        <dbReference type="EMBL" id="QMS98604.1"/>
    </source>
</evidence>
<dbReference type="RefSeq" id="WP_181886109.1">
    <property type="nucleotide sequence ID" value="NZ_CP059472.1"/>
</dbReference>
<sequence>MKKVFLAAALALFAATDAQTRFGLKAGYSNSVLNSSDEAQLEGIGMDKKGKSGFYAGAFGEYQLTEKFALQGELQYAKLGGNYSGSFAQDGMSFTMDMGFNIDQIIVPVSAKYYVTPALGLTAGPYAAFTVSNNVTVDANSPNLTAEENSMLNSLLAQYENELTNEFDRSLEKTNFGIHIGAEYTVYRSLFLEARYNIGLSNLEKDTDTETKMNFFQVGLGWKF</sequence>
<dbReference type="EMBL" id="CP059472">
    <property type="protein sequence ID" value="QMS98604.1"/>
    <property type="molecule type" value="Genomic_DNA"/>
</dbReference>
<dbReference type="SUPFAM" id="SSF56925">
    <property type="entry name" value="OMPA-like"/>
    <property type="match status" value="1"/>
</dbReference>
<dbReference type="Proteomes" id="UP000539710">
    <property type="component" value="Unassembled WGS sequence"/>
</dbReference>
<feature type="domain" description="Outer membrane protein beta-barrel" evidence="1">
    <location>
        <begin position="19"/>
        <end position="203"/>
    </location>
</feature>
<dbReference type="Proteomes" id="UP000515349">
    <property type="component" value="Chromosome"/>
</dbReference>
<accession>A0A7D7LMN7</accession>
<evidence type="ECO:0000259" key="1">
    <source>
        <dbReference type="Pfam" id="PF13568"/>
    </source>
</evidence>
<reference evidence="3 4" key="1">
    <citation type="submission" date="2020-07" db="EMBL/GenBank/DDBJ databases">
        <title>Chryseobacterium sp.cx-624.</title>
        <authorList>
            <person name="Yang C."/>
        </authorList>
    </citation>
    <scope>NUCLEOTIDE SEQUENCE [LARGE SCALE GENOMIC DNA]</scope>
    <source>
        <strain evidence="4">cx-624</strain>
        <strain evidence="3">Cx-624</strain>
    </source>
</reference>